<evidence type="ECO:0008006" key="4">
    <source>
        <dbReference type="Google" id="ProtNLM"/>
    </source>
</evidence>
<dbReference type="Proteomes" id="UP000006753">
    <property type="component" value="Unassembled WGS sequence"/>
</dbReference>
<feature type="region of interest" description="Disordered" evidence="1">
    <location>
        <begin position="821"/>
        <end position="845"/>
    </location>
</feature>
<dbReference type="STRING" id="1072389.K1WNI3"/>
<dbReference type="CDD" id="cd16448">
    <property type="entry name" value="RING-H2"/>
    <property type="match status" value="1"/>
</dbReference>
<dbReference type="KEGG" id="mbe:MBM_08118"/>
<dbReference type="SUPFAM" id="SSF57850">
    <property type="entry name" value="RING/U-box"/>
    <property type="match status" value="1"/>
</dbReference>
<gene>
    <name evidence="2" type="ORF">MBM_08118</name>
</gene>
<dbReference type="InParanoid" id="K1WNI3"/>
<evidence type="ECO:0000313" key="3">
    <source>
        <dbReference type="Proteomes" id="UP000006753"/>
    </source>
</evidence>
<feature type="region of interest" description="Disordered" evidence="1">
    <location>
        <begin position="1"/>
        <end position="41"/>
    </location>
</feature>
<accession>K1WNI3</accession>
<organism evidence="2 3">
    <name type="scientific">Marssonina brunnea f. sp. multigermtubi (strain MB_m1)</name>
    <name type="common">Marssonina leaf spot fungus</name>
    <dbReference type="NCBI Taxonomy" id="1072389"/>
    <lineage>
        <taxon>Eukaryota</taxon>
        <taxon>Fungi</taxon>
        <taxon>Dikarya</taxon>
        <taxon>Ascomycota</taxon>
        <taxon>Pezizomycotina</taxon>
        <taxon>Leotiomycetes</taxon>
        <taxon>Helotiales</taxon>
        <taxon>Drepanopezizaceae</taxon>
        <taxon>Drepanopeziza</taxon>
    </lineage>
</organism>
<sequence>MAAPQPAQVSDLDSDSGSGSGSGSDMDMDSNSNTDSNSDIDSEGQEVAAFYTEVLQNAGVPQGDVANIVNDIKTQYQAMKWSEDKRRDLIPLYDGKGSKMLSGSMLFDPKQEITGSDTLIGLIAHLKASSALLADDDSLLKPRIDKILDYWTSACSLKQLDRFLNRGQPQFLGAPSPNGMNLDTLAVNPSGVPHFSYEHQLRRSTVRLLHYPGLLFFDEEGNFDNLRADRFGLLYTVARVLLEYELGTNRPDLADKFSVDPRDANNSQATWLGKARARIQDTLEAVAVIACQPLDNRPLGQRLQERLSRRAARHAAGLPRLTSREEALAEATIFRGNIAVDAVGSLQRLIANVQAQGAAFLDSLIAEIDARLQADENDHIDPLLLDLISREDAFERALTVEHYEDKLINKQVSVLDESRITEEEWLRSWSIERDFIDQLKPGGTLAEQERYVYKVLGDMSLVNRHRRNFRLLRDWAVNMRPWKQIYQLYSENDAPWVKEGIKQFDRKTETAFANIPLDVSATAYQHVVPKLFGIKPVNIDDPSSSLSIDLVGTGPMRKLCLICNKQMGPGLSVTSTVVELTCSPVSHFFHLQCMFEYWDMPGKLLHSCPTCGHMAKLNYETVGIEPTGAGDAEFSHNCMDYPMSSTVAPFLNHPDPVIRARVRKLYDVPGPLDPDPNFPDLVHPYWRRENALKLQWDNMAIRWESRVFPPGVLARAPAPQGNNALLAVASNNPFLQDRQQAATGGVITTAQAREQEMVRRVAADLGRRYLSLRVAAQNIEAARAMAAGQDPPPDDLEDLNTTRVLPGARYGPQVEAAYMRSARRRRNARQRRLVAESRRGLSGLR</sequence>
<feature type="compositionally biased region" description="Basic residues" evidence="1">
    <location>
        <begin position="821"/>
        <end position="832"/>
    </location>
</feature>
<reference evidence="2 3" key="1">
    <citation type="journal article" date="2012" name="BMC Genomics">
        <title>Sequencing the genome of Marssonina brunnea reveals fungus-poplar co-evolution.</title>
        <authorList>
            <person name="Zhu S."/>
            <person name="Cao Y.-Z."/>
            <person name="Jiang C."/>
            <person name="Tan B.-Y."/>
            <person name="Wang Z."/>
            <person name="Feng S."/>
            <person name="Zhang L."/>
            <person name="Su X.-H."/>
            <person name="Brejova B."/>
            <person name="Vinar T."/>
            <person name="Xu M."/>
            <person name="Wang M.-X."/>
            <person name="Zhang S.-G."/>
            <person name="Huang M.-R."/>
            <person name="Wu R."/>
            <person name="Zhou Y."/>
        </authorList>
    </citation>
    <scope>NUCLEOTIDE SEQUENCE [LARGE SCALE GENOMIC DNA]</scope>
    <source>
        <strain evidence="2 3">MB_m1</strain>
    </source>
</reference>
<dbReference type="EMBL" id="JH921448">
    <property type="protein sequence ID" value="EKD13917.1"/>
    <property type="molecule type" value="Genomic_DNA"/>
</dbReference>
<proteinExistence type="predicted"/>
<dbReference type="OrthoDB" id="1681166at2759"/>
<protein>
    <recommendedName>
        <fullName evidence="4">RING-type domain-containing protein</fullName>
    </recommendedName>
</protein>
<name>K1WNI3_MARBU</name>
<dbReference type="HOGENOM" id="CLU_337089_0_0_1"/>
<dbReference type="AlphaFoldDB" id="K1WNI3"/>
<evidence type="ECO:0000313" key="2">
    <source>
        <dbReference type="EMBL" id="EKD13917.1"/>
    </source>
</evidence>
<feature type="compositionally biased region" description="Low complexity" evidence="1">
    <location>
        <begin position="23"/>
        <end position="37"/>
    </location>
</feature>
<dbReference type="eggNOG" id="ENOG502T22B">
    <property type="taxonomic scope" value="Eukaryota"/>
</dbReference>
<keyword evidence="3" id="KW-1185">Reference proteome</keyword>
<evidence type="ECO:0000256" key="1">
    <source>
        <dbReference type="SAM" id="MobiDB-lite"/>
    </source>
</evidence>